<feature type="compositionally biased region" description="Low complexity" evidence="1">
    <location>
        <begin position="232"/>
        <end position="241"/>
    </location>
</feature>
<dbReference type="Gene3D" id="3.60.10.10">
    <property type="entry name" value="Endonuclease/exonuclease/phosphatase"/>
    <property type="match status" value="1"/>
</dbReference>
<evidence type="ECO:0000313" key="4">
    <source>
        <dbReference type="EMBL" id="SPD31128.1"/>
    </source>
</evidence>
<evidence type="ECO:0000259" key="2">
    <source>
        <dbReference type="Pfam" id="PF03372"/>
    </source>
</evidence>
<evidence type="ECO:0000259" key="3">
    <source>
        <dbReference type="Pfam" id="PF14392"/>
    </source>
</evidence>
<dbReference type="Pfam" id="PF03372">
    <property type="entry name" value="Exo_endo_phos"/>
    <property type="match status" value="1"/>
</dbReference>
<reference evidence="4" key="1">
    <citation type="submission" date="2018-02" db="EMBL/GenBank/DDBJ databases">
        <authorList>
            <person name="Cohen D.B."/>
            <person name="Kent A.D."/>
        </authorList>
    </citation>
    <scope>NUCLEOTIDE SEQUENCE</scope>
</reference>
<dbReference type="GO" id="GO:0003824">
    <property type="term" value="F:catalytic activity"/>
    <property type="evidence" value="ECO:0007669"/>
    <property type="project" value="InterPro"/>
</dbReference>
<dbReference type="InterPro" id="IPR025836">
    <property type="entry name" value="Zn_knuckle_CX2CX4HX4C"/>
</dbReference>
<feature type="region of interest" description="Disordered" evidence="1">
    <location>
        <begin position="218"/>
        <end position="254"/>
    </location>
</feature>
<proteinExistence type="predicted"/>
<dbReference type="EMBL" id="OIVN01006347">
    <property type="protein sequence ID" value="SPD31128.1"/>
    <property type="molecule type" value="Genomic_DNA"/>
</dbReference>
<dbReference type="Pfam" id="PF14392">
    <property type="entry name" value="zf-CCHC_4"/>
    <property type="match status" value="1"/>
</dbReference>
<dbReference type="InterPro" id="IPR005135">
    <property type="entry name" value="Endo/exonuclease/phosphatase"/>
</dbReference>
<evidence type="ECO:0000256" key="1">
    <source>
        <dbReference type="SAM" id="MobiDB-lite"/>
    </source>
</evidence>
<protein>
    <recommendedName>
        <fullName evidence="5">DUF4283 domain-containing protein</fullName>
    </recommendedName>
</protein>
<dbReference type="SUPFAM" id="SSF56219">
    <property type="entry name" value="DNase I-like"/>
    <property type="match status" value="1"/>
</dbReference>
<feature type="domain" description="Endonuclease/exonuclease/phosphatase" evidence="2">
    <location>
        <begin position="384"/>
        <end position="589"/>
    </location>
</feature>
<dbReference type="InterPro" id="IPR036691">
    <property type="entry name" value="Endo/exonu/phosph_ase_sf"/>
</dbReference>
<name>A0A2N9J2V0_FAGSY</name>
<dbReference type="AlphaFoldDB" id="A0A2N9J2V0"/>
<accession>A0A2N9J2V0</accession>
<gene>
    <name evidence="4" type="ORF">FSB_LOCUS59010</name>
</gene>
<feature type="domain" description="Zinc knuckle CX2CX4HX4C" evidence="3">
    <location>
        <begin position="150"/>
        <end position="196"/>
    </location>
</feature>
<organism evidence="4">
    <name type="scientific">Fagus sylvatica</name>
    <name type="common">Beechnut</name>
    <dbReference type="NCBI Taxonomy" id="28930"/>
    <lineage>
        <taxon>Eukaryota</taxon>
        <taxon>Viridiplantae</taxon>
        <taxon>Streptophyta</taxon>
        <taxon>Embryophyta</taxon>
        <taxon>Tracheophyta</taxon>
        <taxon>Spermatophyta</taxon>
        <taxon>Magnoliopsida</taxon>
        <taxon>eudicotyledons</taxon>
        <taxon>Gunneridae</taxon>
        <taxon>Pentapetalae</taxon>
        <taxon>rosids</taxon>
        <taxon>fabids</taxon>
        <taxon>Fagales</taxon>
        <taxon>Fagaceae</taxon>
        <taxon>Fagus</taxon>
    </lineage>
</organism>
<evidence type="ECO:0008006" key="5">
    <source>
        <dbReference type="Google" id="ProtNLM"/>
    </source>
</evidence>
<sequence>MELEITAGLKGMKLTKDEEEGHIISAEKRGSVVEECLLSLLGRFLSTKNYDRRAFHFPSASQRDWVYDNGPWLFDNNVLLLHRWKEGMHASNIQFNHIHLWVQLWGLPFDLMSKTVVQEIEDWMGHCMKVDERPWSSDQARFMRIRVELEIQKPLRRGGMVISPEGVRTWIHYRYERLPVFYFQCGVLGHDAKVCPSPVTSDEGTFQYGAWLRATGGLKTPHSRGPPFRSSAEAGGTTGVATPPPTDEDPLGTPVKRGVFSNFDSERFDEKITDGALCMGKEAEVITDKEIPDAYNFGDTCMIFGSNNVKETRVNCKHVPIRPNSRKLSTWKRIPSAHHPVEMQLITKGQRVGSKRGLETSEVVQVGTVVKRVRTDDAIICFCALQSLVKTQGPGVLFLIETKLDSREMESIRVLLGFNSLFAVPSHGRSGGLAMLWKAEVRLEIQNYSRYHIDSVVVKNDGKEWRLTGFYGHPEHHKRAESWLLLDHLGSLNLRPWLYLGDFNEVMFPSEHRGHHERPESQMQAFRAVLERCQLGDMGFQGTEFTWDNRRTGSAYVQVRLDQAVSTSQWQQWFTASTVTHLPYSRSDHAPVLVRVLDHHRLCEKIREVRMALVNWSSHVFGRPRQLLQEKLSSLENLKKANVFGLCGDKLRVVEKEVDDLLLNDEVYGGSALTPPGSRWQVNEDAMGRVVESYFHTLFTTSNLQNMEAIFAAVERRVNPDINQQLCMPFTGTEVYQAMSQMHLSKSPSPDEGLSSLLRKVDMDKTIHEECDRLGTLLDLYESASGQMVNRQKTSLFFSKNTLPTIRTEIQQFWGVSSSCDIDTYLGMPAFIGRNKGLAFRKIKEQLIKRLEGWNERFLFKAGREVLVKAVAKAIPSYTMSCFLLPRRWCEDLNAIVTKYWWGSIGLSKKIHWLKWSHLCKPKEEGGLGF</sequence>
<dbReference type="PANTHER" id="PTHR33116">
    <property type="entry name" value="REVERSE TRANSCRIPTASE ZINC-BINDING DOMAIN-CONTAINING PROTEIN-RELATED-RELATED"/>
    <property type="match status" value="1"/>
</dbReference>
<dbReference type="PANTHER" id="PTHR33116:SF86">
    <property type="entry name" value="REVERSE TRANSCRIPTASE DOMAIN-CONTAINING PROTEIN"/>
    <property type="match status" value="1"/>
</dbReference>